<dbReference type="RefSeq" id="WP_077701966.1">
    <property type="nucleotide sequence ID" value="NZ_BINB01000084.1"/>
</dbReference>
<dbReference type="EMBL" id="DAEQIJ010000057">
    <property type="protein sequence ID" value="HBH2622258.1"/>
    <property type="molecule type" value="Genomic_DNA"/>
</dbReference>
<dbReference type="Proteomes" id="UP000879542">
    <property type="component" value="Unassembled WGS sequence"/>
</dbReference>
<comment type="caution">
    <text evidence="1">The sequence shown here is derived from an EMBL/GenBank/DDBJ whole genome shotgun (WGS) entry which is preliminary data.</text>
</comment>
<sequence>MKVGDIMQFSKDILHTLTLEILKEKYDFKNSSEEELLKHYHEIFLKLSEVNNSFSKGDGLSVFKQM</sequence>
<gene>
    <name evidence="1" type="ORF">KRQ00_004126</name>
</gene>
<reference evidence="1" key="2">
    <citation type="submission" date="2021-06" db="EMBL/GenBank/DDBJ databases">
        <authorList>
            <consortium name="NCBI Pathogen Detection Project"/>
        </authorList>
    </citation>
    <scope>NUCLEOTIDE SEQUENCE</scope>
    <source>
        <strain evidence="1">Clostridioides</strain>
    </source>
</reference>
<dbReference type="AlphaFoldDB" id="A0A9P4DBQ5"/>
<accession>A0A9P4DBQ5</accession>
<reference evidence="1" key="1">
    <citation type="journal article" date="2018" name="Genome Biol.">
        <title>SKESA: strategic k-mer extension for scrupulous assemblies.</title>
        <authorList>
            <person name="Souvorov A."/>
            <person name="Agarwala R."/>
            <person name="Lipman D.J."/>
        </authorList>
    </citation>
    <scope>NUCLEOTIDE SEQUENCE</scope>
    <source>
        <strain evidence="1">Clostridioides</strain>
    </source>
</reference>
<organism evidence="1 2">
    <name type="scientific">Clostridioides difficile</name>
    <name type="common">Peptoclostridium difficile</name>
    <dbReference type="NCBI Taxonomy" id="1496"/>
    <lineage>
        <taxon>Bacteria</taxon>
        <taxon>Bacillati</taxon>
        <taxon>Bacillota</taxon>
        <taxon>Clostridia</taxon>
        <taxon>Peptostreptococcales</taxon>
        <taxon>Peptostreptococcaceae</taxon>
        <taxon>Clostridioides</taxon>
    </lineage>
</organism>
<protein>
    <submittedName>
        <fullName evidence="1">Uncharacterized protein</fullName>
    </submittedName>
</protein>
<name>A0A9P4DBQ5_CLODI</name>
<evidence type="ECO:0000313" key="2">
    <source>
        <dbReference type="Proteomes" id="UP000879542"/>
    </source>
</evidence>
<proteinExistence type="predicted"/>
<evidence type="ECO:0000313" key="1">
    <source>
        <dbReference type="EMBL" id="HBH2622258.1"/>
    </source>
</evidence>